<keyword evidence="3" id="KW-1185">Reference proteome</keyword>
<dbReference type="PANTHER" id="PTHR46763:SF1">
    <property type="entry name" value="DYNEIN REGULATORY COMPLEX PROTEIN 8"/>
    <property type="match status" value="1"/>
</dbReference>
<dbReference type="OrthoDB" id="10260307at2759"/>
<proteinExistence type="predicted"/>
<evidence type="ECO:0000313" key="2">
    <source>
        <dbReference type="EMBL" id="ETO25376.1"/>
    </source>
</evidence>
<dbReference type="PANTHER" id="PTHR46763">
    <property type="entry name" value="DYNEIN REGULATORY COMPLEX PROTEIN 8"/>
    <property type="match status" value="1"/>
</dbReference>
<accession>X6NHE6</accession>
<organism evidence="2 3">
    <name type="scientific">Reticulomyxa filosa</name>
    <dbReference type="NCBI Taxonomy" id="46433"/>
    <lineage>
        <taxon>Eukaryota</taxon>
        <taxon>Sar</taxon>
        <taxon>Rhizaria</taxon>
        <taxon>Retaria</taxon>
        <taxon>Foraminifera</taxon>
        <taxon>Monothalamids</taxon>
        <taxon>Reticulomyxidae</taxon>
        <taxon>Reticulomyxa</taxon>
    </lineage>
</organism>
<dbReference type="SUPFAM" id="SSF47473">
    <property type="entry name" value="EF-hand"/>
    <property type="match status" value="1"/>
</dbReference>
<name>X6NHE6_RETFI</name>
<dbReference type="GO" id="GO:0005509">
    <property type="term" value="F:calcium ion binding"/>
    <property type="evidence" value="ECO:0007669"/>
    <property type="project" value="InterPro"/>
</dbReference>
<dbReference type="EMBL" id="ASPP01008585">
    <property type="protein sequence ID" value="ETO25376.1"/>
    <property type="molecule type" value="Genomic_DNA"/>
</dbReference>
<protein>
    <recommendedName>
        <fullName evidence="1">EF-hand domain-containing protein</fullName>
    </recommendedName>
</protein>
<dbReference type="InterPro" id="IPR011992">
    <property type="entry name" value="EF-hand-dom_pair"/>
</dbReference>
<reference evidence="2 3" key="1">
    <citation type="journal article" date="2013" name="Curr. Biol.">
        <title>The Genome of the Foraminiferan Reticulomyxa filosa.</title>
        <authorList>
            <person name="Glockner G."/>
            <person name="Hulsmann N."/>
            <person name="Schleicher M."/>
            <person name="Noegel A.A."/>
            <person name="Eichinger L."/>
            <person name="Gallinger C."/>
            <person name="Pawlowski J."/>
            <person name="Sierra R."/>
            <person name="Euteneuer U."/>
            <person name="Pillet L."/>
            <person name="Moustafa A."/>
            <person name="Platzer M."/>
            <person name="Groth M."/>
            <person name="Szafranski K."/>
            <person name="Schliwa M."/>
        </authorList>
    </citation>
    <scope>NUCLEOTIDE SEQUENCE [LARGE SCALE GENOMIC DNA]</scope>
</reference>
<dbReference type="PROSITE" id="PS50222">
    <property type="entry name" value="EF_HAND_2"/>
    <property type="match status" value="1"/>
</dbReference>
<evidence type="ECO:0000259" key="1">
    <source>
        <dbReference type="PROSITE" id="PS50222"/>
    </source>
</evidence>
<dbReference type="Gene3D" id="1.10.238.10">
    <property type="entry name" value="EF-hand"/>
    <property type="match status" value="1"/>
</dbReference>
<comment type="caution">
    <text evidence="2">The sequence shown here is derived from an EMBL/GenBank/DDBJ whole genome shotgun (WGS) entry which is preliminary data.</text>
</comment>
<dbReference type="AlphaFoldDB" id="X6NHE6"/>
<gene>
    <name evidence="2" type="ORF">RFI_11763</name>
</gene>
<sequence>MEEKTEDIITEIKHVFKLFDHQKNNTIAKKDVSAAIRVFPTNAEIEKAILPDLISNSATNLQGSTTNDTLVSINDATKQTSGNDRKGISYEAFEKKILEIKSAKLFESVPKEQLIRAFQTVEKHCCGDEKLKGFVKKDDLAALLKQKEFNLDCTEEEIQEFLKIAVTHQDKDSKNDKIYYFDYVDELFLQIQS</sequence>
<dbReference type="InterPro" id="IPR002048">
    <property type="entry name" value="EF_hand_dom"/>
</dbReference>
<dbReference type="Proteomes" id="UP000023152">
    <property type="component" value="Unassembled WGS sequence"/>
</dbReference>
<feature type="domain" description="EF-hand" evidence="1">
    <location>
        <begin position="7"/>
        <end position="42"/>
    </location>
</feature>
<evidence type="ECO:0000313" key="3">
    <source>
        <dbReference type="Proteomes" id="UP000023152"/>
    </source>
</evidence>